<feature type="non-terminal residue" evidence="1">
    <location>
        <position position="87"/>
    </location>
</feature>
<sequence>HERMNDECECTVCMAIEDEVGCPHPMSCMVRAKTILDTLPPRWDPRGHLPEDYEDNVPEDDPIEEGASEFDRRITTHGSVRELFRIF</sequence>
<gene>
    <name evidence="1" type="ORF">BD311DRAFT_621189</name>
</gene>
<reference evidence="1" key="1">
    <citation type="submission" date="2019-01" db="EMBL/GenBank/DDBJ databases">
        <title>Draft genome sequences of three monokaryotic isolates of the white-rot basidiomycete fungus Dichomitus squalens.</title>
        <authorList>
            <consortium name="DOE Joint Genome Institute"/>
            <person name="Lopez S.C."/>
            <person name="Andreopoulos B."/>
            <person name="Pangilinan J."/>
            <person name="Lipzen A."/>
            <person name="Riley R."/>
            <person name="Ahrendt S."/>
            <person name="Ng V."/>
            <person name="Barry K."/>
            <person name="Daum C."/>
            <person name="Grigoriev I.V."/>
            <person name="Hilden K.S."/>
            <person name="Makela M.R."/>
            <person name="de Vries R.P."/>
        </authorList>
    </citation>
    <scope>NUCLEOTIDE SEQUENCE [LARGE SCALE GENOMIC DNA]</scope>
    <source>
        <strain evidence="1">OM18370.1</strain>
    </source>
</reference>
<accession>A0A4Q9MKL2</accession>
<dbReference type="OrthoDB" id="2728078at2759"/>
<dbReference type="Proteomes" id="UP000292957">
    <property type="component" value="Unassembled WGS sequence"/>
</dbReference>
<organism evidence="1">
    <name type="scientific">Dichomitus squalens</name>
    <dbReference type="NCBI Taxonomy" id="114155"/>
    <lineage>
        <taxon>Eukaryota</taxon>
        <taxon>Fungi</taxon>
        <taxon>Dikarya</taxon>
        <taxon>Basidiomycota</taxon>
        <taxon>Agaricomycotina</taxon>
        <taxon>Agaricomycetes</taxon>
        <taxon>Polyporales</taxon>
        <taxon>Polyporaceae</taxon>
        <taxon>Dichomitus</taxon>
    </lineage>
</organism>
<dbReference type="EMBL" id="ML143443">
    <property type="protein sequence ID" value="TBU26611.1"/>
    <property type="molecule type" value="Genomic_DNA"/>
</dbReference>
<dbReference type="AlphaFoldDB" id="A0A4Q9MKL2"/>
<feature type="non-terminal residue" evidence="1">
    <location>
        <position position="1"/>
    </location>
</feature>
<evidence type="ECO:0000313" key="1">
    <source>
        <dbReference type="EMBL" id="TBU26611.1"/>
    </source>
</evidence>
<protein>
    <submittedName>
        <fullName evidence="1">Uncharacterized protein</fullName>
    </submittedName>
</protein>
<proteinExistence type="predicted"/>
<name>A0A4Q9MKL2_9APHY</name>